<feature type="region of interest" description="Disordered" evidence="8">
    <location>
        <begin position="137"/>
        <end position="189"/>
    </location>
</feature>
<evidence type="ECO:0000256" key="6">
    <source>
        <dbReference type="ARBA" id="ARBA00023242"/>
    </source>
</evidence>
<keyword evidence="3" id="KW-0677">Repeat</keyword>
<dbReference type="InterPro" id="IPR050331">
    <property type="entry name" value="Zinc_finger"/>
</dbReference>
<evidence type="ECO:0000256" key="4">
    <source>
        <dbReference type="ARBA" id="ARBA00022771"/>
    </source>
</evidence>
<organism evidence="10 11">
    <name type="scientific">Coprinopsis marcescibilis</name>
    <name type="common">Agaric fungus</name>
    <name type="synonym">Psathyrella marcescibilis</name>
    <dbReference type="NCBI Taxonomy" id="230819"/>
    <lineage>
        <taxon>Eukaryota</taxon>
        <taxon>Fungi</taxon>
        <taxon>Dikarya</taxon>
        <taxon>Basidiomycota</taxon>
        <taxon>Agaricomycotina</taxon>
        <taxon>Agaricomycetes</taxon>
        <taxon>Agaricomycetidae</taxon>
        <taxon>Agaricales</taxon>
        <taxon>Agaricineae</taxon>
        <taxon>Psathyrellaceae</taxon>
        <taxon>Coprinopsis</taxon>
    </lineage>
</organism>
<dbReference type="Proteomes" id="UP000307440">
    <property type="component" value="Unassembled WGS sequence"/>
</dbReference>
<dbReference type="AlphaFoldDB" id="A0A5C3KTD1"/>
<feature type="domain" description="C2H2-type" evidence="9">
    <location>
        <begin position="237"/>
        <end position="264"/>
    </location>
</feature>
<dbReference type="PROSITE" id="PS50157">
    <property type="entry name" value="ZINC_FINGER_C2H2_2"/>
    <property type="match status" value="2"/>
</dbReference>
<dbReference type="PANTHER" id="PTHR16515">
    <property type="entry name" value="PR DOMAIN ZINC FINGER PROTEIN"/>
    <property type="match status" value="1"/>
</dbReference>
<protein>
    <recommendedName>
        <fullName evidence="9">C2H2-type domain-containing protein</fullName>
    </recommendedName>
</protein>
<keyword evidence="11" id="KW-1185">Reference proteome</keyword>
<dbReference type="STRING" id="230819.A0A5C3KTD1"/>
<evidence type="ECO:0000256" key="2">
    <source>
        <dbReference type="ARBA" id="ARBA00022723"/>
    </source>
</evidence>
<dbReference type="PANTHER" id="PTHR16515:SF49">
    <property type="entry name" value="GASTRULA ZINC FINGER PROTEIN XLCGF49.1-LIKE-RELATED"/>
    <property type="match status" value="1"/>
</dbReference>
<accession>A0A5C3KTD1</accession>
<proteinExistence type="predicted"/>
<name>A0A5C3KTD1_COPMA</name>
<dbReference type="InterPro" id="IPR013087">
    <property type="entry name" value="Znf_C2H2_type"/>
</dbReference>
<dbReference type="SUPFAM" id="SSF57667">
    <property type="entry name" value="beta-beta-alpha zinc fingers"/>
    <property type="match status" value="1"/>
</dbReference>
<dbReference type="GO" id="GO:0005634">
    <property type="term" value="C:nucleus"/>
    <property type="evidence" value="ECO:0007669"/>
    <property type="project" value="UniProtKB-SubCell"/>
</dbReference>
<dbReference type="PROSITE" id="PS00028">
    <property type="entry name" value="ZINC_FINGER_C2H2_1"/>
    <property type="match status" value="2"/>
</dbReference>
<evidence type="ECO:0000256" key="5">
    <source>
        <dbReference type="ARBA" id="ARBA00022833"/>
    </source>
</evidence>
<evidence type="ECO:0000259" key="9">
    <source>
        <dbReference type="PROSITE" id="PS50157"/>
    </source>
</evidence>
<keyword evidence="4 7" id="KW-0863">Zinc-finger</keyword>
<evidence type="ECO:0000313" key="11">
    <source>
        <dbReference type="Proteomes" id="UP000307440"/>
    </source>
</evidence>
<evidence type="ECO:0000256" key="1">
    <source>
        <dbReference type="ARBA" id="ARBA00004123"/>
    </source>
</evidence>
<dbReference type="GO" id="GO:0008270">
    <property type="term" value="F:zinc ion binding"/>
    <property type="evidence" value="ECO:0007669"/>
    <property type="project" value="UniProtKB-KW"/>
</dbReference>
<sequence>MTAHYPPGFDAFSSFDYQNQQQNQNLEFLSFHSPCELVAPPPDLFEFDIDSGLEGFDDQLQVFTVDQSSFHIPRGPAGPLSTITTSAFSESSGSEDIFSDVSSFYGPPTSAPENIDIFSQIGMGFQRVAVGSDYGAPQSKLLHEDDPTSFGRLPPTPPRSPAMQDKSLSKQFHMRSSYSDYGPPRRSSTSSDYFSHLDFTLGQGTVSPLHISTQLPRVSTPTMPVEDDGKNDPRKKYKCANCPRSFARAYNLKTHMGTHDPNRLKPHVCHHRSCGRSFSRKHDLGRHLVSIHKDDSEAKKEIGVANGTRTWCEGCGKSSIGRTHCDCVDDK</sequence>
<keyword evidence="5" id="KW-0862">Zinc</keyword>
<feature type="domain" description="C2H2-type" evidence="9">
    <location>
        <begin position="267"/>
        <end position="297"/>
    </location>
</feature>
<dbReference type="OrthoDB" id="8117402at2759"/>
<dbReference type="InterPro" id="IPR036236">
    <property type="entry name" value="Znf_C2H2_sf"/>
</dbReference>
<evidence type="ECO:0000256" key="7">
    <source>
        <dbReference type="PROSITE-ProRule" id="PRU00042"/>
    </source>
</evidence>
<dbReference type="Gene3D" id="3.30.160.60">
    <property type="entry name" value="Classic Zinc Finger"/>
    <property type="match status" value="2"/>
</dbReference>
<evidence type="ECO:0000256" key="3">
    <source>
        <dbReference type="ARBA" id="ARBA00022737"/>
    </source>
</evidence>
<reference evidence="10 11" key="1">
    <citation type="journal article" date="2019" name="Nat. Ecol. Evol.">
        <title>Megaphylogeny resolves global patterns of mushroom evolution.</title>
        <authorList>
            <person name="Varga T."/>
            <person name="Krizsan K."/>
            <person name="Foldi C."/>
            <person name="Dima B."/>
            <person name="Sanchez-Garcia M."/>
            <person name="Sanchez-Ramirez S."/>
            <person name="Szollosi G.J."/>
            <person name="Szarkandi J.G."/>
            <person name="Papp V."/>
            <person name="Albert L."/>
            <person name="Andreopoulos W."/>
            <person name="Angelini C."/>
            <person name="Antonin V."/>
            <person name="Barry K.W."/>
            <person name="Bougher N.L."/>
            <person name="Buchanan P."/>
            <person name="Buyck B."/>
            <person name="Bense V."/>
            <person name="Catcheside P."/>
            <person name="Chovatia M."/>
            <person name="Cooper J."/>
            <person name="Damon W."/>
            <person name="Desjardin D."/>
            <person name="Finy P."/>
            <person name="Geml J."/>
            <person name="Haridas S."/>
            <person name="Hughes K."/>
            <person name="Justo A."/>
            <person name="Karasinski D."/>
            <person name="Kautmanova I."/>
            <person name="Kiss B."/>
            <person name="Kocsube S."/>
            <person name="Kotiranta H."/>
            <person name="LaButti K.M."/>
            <person name="Lechner B.E."/>
            <person name="Liimatainen K."/>
            <person name="Lipzen A."/>
            <person name="Lukacs Z."/>
            <person name="Mihaltcheva S."/>
            <person name="Morgado L.N."/>
            <person name="Niskanen T."/>
            <person name="Noordeloos M.E."/>
            <person name="Ohm R.A."/>
            <person name="Ortiz-Santana B."/>
            <person name="Ovrebo C."/>
            <person name="Racz N."/>
            <person name="Riley R."/>
            <person name="Savchenko A."/>
            <person name="Shiryaev A."/>
            <person name="Soop K."/>
            <person name="Spirin V."/>
            <person name="Szebenyi C."/>
            <person name="Tomsovsky M."/>
            <person name="Tulloss R.E."/>
            <person name="Uehling J."/>
            <person name="Grigoriev I.V."/>
            <person name="Vagvolgyi C."/>
            <person name="Papp T."/>
            <person name="Martin F.M."/>
            <person name="Miettinen O."/>
            <person name="Hibbett D.S."/>
            <person name="Nagy L.G."/>
        </authorList>
    </citation>
    <scope>NUCLEOTIDE SEQUENCE [LARGE SCALE GENOMIC DNA]</scope>
    <source>
        <strain evidence="10 11">CBS 121175</strain>
    </source>
</reference>
<gene>
    <name evidence="10" type="ORF">FA15DRAFT_489215</name>
</gene>
<dbReference type="GO" id="GO:0010468">
    <property type="term" value="P:regulation of gene expression"/>
    <property type="evidence" value="ECO:0007669"/>
    <property type="project" value="TreeGrafter"/>
</dbReference>
<comment type="subcellular location">
    <subcellularLocation>
        <location evidence="1">Nucleus</location>
    </subcellularLocation>
</comment>
<keyword evidence="6" id="KW-0539">Nucleus</keyword>
<evidence type="ECO:0000313" key="10">
    <source>
        <dbReference type="EMBL" id="TFK23093.1"/>
    </source>
</evidence>
<dbReference type="SMART" id="SM00355">
    <property type="entry name" value="ZnF_C2H2"/>
    <property type="match status" value="2"/>
</dbReference>
<dbReference type="Pfam" id="PF00096">
    <property type="entry name" value="zf-C2H2"/>
    <property type="match status" value="1"/>
</dbReference>
<evidence type="ECO:0000256" key="8">
    <source>
        <dbReference type="SAM" id="MobiDB-lite"/>
    </source>
</evidence>
<keyword evidence="2" id="KW-0479">Metal-binding</keyword>
<dbReference type="FunFam" id="3.30.160.60:FF:000446">
    <property type="entry name" value="Zinc finger protein"/>
    <property type="match status" value="1"/>
</dbReference>
<dbReference type="EMBL" id="ML210225">
    <property type="protein sequence ID" value="TFK23093.1"/>
    <property type="molecule type" value="Genomic_DNA"/>
</dbReference>